<evidence type="ECO:0000256" key="3">
    <source>
        <dbReference type="SAM" id="MobiDB-lite"/>
    </source>
</evidence>
<feature type="region of interest" description="Disordered" evidence="3">
    <location>
        <begin position="213"/>
        <end position="270"/>
    </location>
</feature>
<accession>A0ABR2UXP2</accession>
<sequence>MEEVKTSVDIRPISAAATHDLRHTVLWPDRPLQHVKLVEDDIGQHFGAFMNGQLVSVISLFLKADEARFRKFATDLSWQGKGIGSALLLHAIAAAREAGVRSIWCDARRSALPFYERFGMEAEGDVFEKDGLPYLVMPKRPQYRKRPEPRTEACTMKNPEMEGFVREEDTALGSGHHFTLDGFEGLGENLDQVVPPFVDGNYEDEIRARHDAFKDEVPAPRPVESPKPSQHRTVGVIGDGRKGTAPPASASSGKQDDDGDDIFAFQKPRFDSRKPKLSDLLEDSIPDVPHHDKFTDCRDVMNWLAGQRKEFKESLLHGS</sequence>
<dbReference type="Proteomes" id="UP001408356">
    <property type="component" value="Unassembled WGS sequence"/>
</dbReference>
<protein>
    <submittedName>
        <fullName evidence="5">N-acetyltransferase domain-containing protein</fullName>
    </submittedName>
</protein>
<name>A0ABR2UXP2_9PEZI</name>
<evidence type="ECO:0000313" key="6">
    <source>
        <dbReference type="Proteomes" id="UP001408356"/>
    </source>
</evidence>
<evidence type="ECO:0000259" key="4">
    <source>
        <dbReference type="PROSITE" id="PS51186"/>
    </source>
</evidence>
<proteinExistence type="predicted"/>
<gene>
    <name evidence="5" type="ORF">SUNI508_01284</name>
</gene>
<keyword evidence="6" id="KW-1185">Reference proteome</keyword>
<dbReference type="Gene3D" id="3.40.630.30">
    <property type="match status" value="1"/>
</dbReference>
<dbReference type="InterPro" id="IPR016181">
    <property type="entry name" value="Acyl_CoA_acyltransferase"/>
</dbReference>
<comment type="caution">
    <text evidence="5">The sequence shown here is derived from an EMBL/GenBank/DDBJ whole genome shotgun (WGS) entry which is preliminary data.</text>
</comment>
<dbReference type="EMBL" id="JARVKF010000330">
    <property type="protein sequence ID" value="KAK9419307.1"/>
    <property type="molecule type" value="Genomic_DNA"/>
</dbReference>
<dbReference type="InterPro" id="IPR000182">
    <property type="entry name" value="GNAT_dom"/>
</dbReference>
<feature type="domain" description="N-acetyltransferase" evidence="4">
    <location>
        <begin position="8"/>
        <end position="142"/>
    </location>
</feature>
<evidence type="ECO:0000256" key="2">
    <source>
        <dbReference type="ARBA" id="ARBA00023315"/>
    </source>
</evidence>
<evidence type="ECO:0000256" key="1">
    <source>
        <dbReference type="ARBA" id="ARBA00022679"/>
    </source>
</evidence>
<organism evidence="5 6">
    <name type="scientific">Seiridium unicorne</name>
    <dbReference type="NCBI Taxonomy" id="138068"/>
    <lineage>
        <taxon>Eukaryota</taxon>
        <taxon>Fungi</taxon>
        <taxon>Dikarya</taxon>
        <taxon>Ascomycota</taxon>
        <taxon>Pezizomycotina</taxon>
        <taxon>Sordariomycetes</taxon>
        <taxon>Xylariomycetidae</taxon>
        <taxon>Amphisphaeriales</taxon>
        <taxon>Sporocadaceae</taxon>
        <taxon>Seiridium</taxon>
    </lineage>
</organism>
<keyword evidence="1" id="KW-0808">Transferase</keyword>
<dbReference type="SUPFAM" id="SSF55729">
    <property type="entry name" value="Acyl-CoA N-acyltransferases (Nat)"/>
    <property type="match status" value="1"/>
</dbReference>
<dbReference type="InterPro" id="IPR050680">
    <property type="entry name" value="YpeA/RimI_acetyltransf"/>
</dbReference>
<dbReference type="PROSITE" id="PS51186">
    <property type="entry name" value="GNAT"/>
    <property type="match status" value="1"/>
</dbReference>
<reference evidence="5 6" key="1">
    <citation type="journal article" date="2024" name="J. Plant Pathol.">
        <title>Sequence and assembly of the genome of Seiridium unicorne, isolate CBS 538.82, causal agent of cypress canker disease.</title>
        <authorList>
            <person name="Scali E."/>
            <person name="Rocca G.D."/>
            <person name="Danti R."/>
            <person name="Garbelotto M."/>
            <person name="Barberini S."/>
            <person name="Baroncelli R."/>
            <person name="Emiliani G."/>
        </authorList>
    </citation>
    <scope>NUCLEOTIDE SEQUENCE [LARGE SCALE GENOMIC DNA]</scope>
    <source>
        <strain evidence="5 6">BM-138-508</strain>
    </source>
</reference>
<dbReference type="PANTHER" id="PTHR43420">
    <property type="entry name" value="ACETYLTRANSFERASE"/>
    <property type="match status" value="1"/>
</dbReference>
<dbReference type="Pfam" id="PF13673">
    <property type="entry name" value="Acetyltransf_10"/>
    <property type="match status" value="1"/>
</dbReference>
<evidence type="ECO:0000313" key="5">
    <source>
        <dbReference type="EMBL" id="KAK9419307.1"/>
    </source>
</evidence>
<keyword evidence="2" id="KW-0012">Acyltransferase</keyword>